<dbReference type="InterPro" id="IPR027417">
    <property type="entry name" value="P-loop_NTPase"/>
</dbReference>
<keyword evidence="2" id="KW-1185">Reference proteome</keyword>
<dbReference type="Proteomes" id="UP000667802">
    <property type="component" value="Unassembled WGS sequence"/>
</dbReference>
<organism evidence="1 2">
    <name type="scientific">Aetokthonos hydrillicola Thurmond2011</name>
    <dbReference type="NCBI Taxonomy" id="2712845"/>
    <lineage>
        <taxon>Bacteria</taxon>
        <taxon>Bacillati</taxon>
        <taxon>Cyanobacteriota</taxon>
        <taxon>Cyanophyceae</taxon>
        <taxon>Nostocales</taxon>
        <taxon>Hapalosiphonaceae</taxon>
        <taxon>Aetokthonos</taxon>
    </lineage>
</organism>
<dbReference type="SUPFAM" id="SSF52540">
    <property type="entry name" value="P-loop containing nucleoside triphosphate hydrolases"/>
    <property type="match status" value="1"/>
</dbReference>
<name>A0AAP5IGK6_9CYAN</name>
<dbReference type="CDD" id="cd01127">
    <property type="entry name" value="TrwB_TraG_TraD_VirD4"/>
    <property type="match status" value="1"/>
</dbReference>
<reference evidence="2" key="1">
    <citation type="journal article" date="2021" name="Science">
        <title>Hunting the eagle killer: A cyanobacterial neurotoxin causes vacuolar myelinopathy.</title>
        <authorList>
            <person name="Breinlinger S."/>
            <person name="Phillips T.J."/>
            <person name="Haram B.N."/>
            <person name="Mares J."/>
            <person name="Martinez Yerena J.A."/>
            <person name="Hrouzek P."/>
            <person name="Sobotka R."/>
            <person name="Henderson W.M."/>
            <person name="Schmieder P."/>
            <person name="Williams S.M."/>
            <person name="Lauderdale J.D."/>
            <person name="Wilde H.D."/>
            <person name="Gerrin W."/>
            <person name="Kust A."/>
            <person name="Washington J.W."/>
            <person name="Wagner C."/>
            <person name="Geier B."/>
            <person name="Liebeke M."/>
            <person name="Enke H."/>
            <person name="Niedermeyer T.H.J."/>
            <person name="Wilde S.B."/>
        </authorList>
    </citation>
    <scope>NUCLEOTIDE SEQUENCE [LARGE SCALE GENOMIC DNA]</scope>
    <source>
        <strain evidence="2">Thurmond2011</strain>
    </source>
</reference>
<dbReference type="EMBL" id="JAALHA020000037">
    <property type="protein sequence ID" value="MDR9900667.1"/>
    <property type="molecule type" value="Genomic_DNA"/>
</dbReference>
<comment type="caution">
    <text evidence="1">The sequence shown here is derived from an EMBL/GenBank/DDBJ whole genome shotgun (WGS) entry which is preliminary data.</text>
</comment>
<sequence>MSNATFPIQEGGRARKLSWCCTALCILLLGLSFHRSQNSLTRYWTMVMACAAAAVSRSQSRAIIEADHRRETSRTASAFKAQRELFLDFANAPKTIRSVDGRTLDEKVEALEWFDFDAIGQDRNRFPNVIILGAPGSGKTTLAEYLGIILNVGKRYAIHPHAKPTDFRGFDRIFGGGYHIGTTQDEPVTWQDIETGYVENPTAHQVLSAIFDLMKERLGQLYAGVTEFEPIDIYVDELPAIVQELGRKRIQELIPKLMMQCRKVGIRLWLLSQGAQVKFLGLEGMSDLREMTFIHLGSFAKKQAKLLGEEYLEVVLDQERPCLVSESSTDGKPALIPTFDAMQAAISDYLLTRQPSDVEQATPKPEITDQDRLQKLLDNQKYTDVAEFLKATHHDVELMTFVAQKMIQKGASMSKVVKVGWGFNGDNFLKGRELYYSLGLGTVNSD</sequence>
<accession>A0AAP5IGK6</accession>
<dbReference type="RefSeq" id="WP_310834485.1">
    <property type="nucleotide sequence ID" value="NZ_JAALHA020000037.1"/>
</dbReference>
<evidence type="ECO:0000313" key="1">
    <source>
        <dbReference type="EMBL" id="MDR9900667.1"/>
    </source>
</evidence>
<protein>
    <submittedName>
        <fullName evidence="1">Type IV secretory system conjugative DNA transfer family protein</fullName>
    </submittedName>
</protein>
<evidence type="ECO:0000313" key="2">
    <source>
        <dbReference type="Proteomes" id="UP000667802"/>
    </source>
</evidence>
<dbReference type="Gene3D" id="3.40.50.300">
    <property type="entry name" value="P-loop containing nucleotide triphosphate hydrolases"/>
    <property type="match status" value="1"/>
</dbReference>
<gene>
    <name evidence="1" type="ORF">G7B40_039960</name>
</gene>
<dbReference type="AlphaFoldDB" id="A0AAP5IGK6"/>
<proteinExistence type="predicted"/>